<dbReference type="SUPFAM" id="SSF48008">
    <property type="entry name" value="GntR ligand-binding domain-like"/>
    <property type="match status" value="1"/>
</dbReference>
<evidence type="ECO:0000256" key="1">
    <source>
        <dbReference type="ARBA" id="ARBA00023015"/>
    </source>
</evidence>
<dbReference type="Gene3D" id="1.20.120.530">
    <property type="entry name" value="GntR ligand-binding domain-like"/>
    <property type="match status" value="1"/>
</dbReference>
<sequence length="188" mass="21566">MADTKAKQIYEQLEEDLIFGRFDYRTFLNVGEIAASYGVSKAPVRDALQILCSKGFVISYPGRGYMVNYFTDEEVNQIQALRRHLEKFSVQTAVENARDEEIQGLEVYLEGPNKSNSKFHIGLAAIGGNRQLEDMVRDLVFKVAYSQNERLLALQKEDYNIHREIINAMLARDLEKAQREIEKDIIAI</sequence>
<evidence type="ECO:0000256" key="2">
    <source>
        <dbReference type="ARBA" id="ARBA00023125"/>
    </source>
</evidence>
<dbReference type="PANTHER" id="PTHR43537:SF5">
    <property type="entry name" value="UXU OPERON TRANSCRIPTIONAL REGULATOR"/>
    <property type="match status" value="1"/>
</dbReference>
<protein>
    <submittedName>
        <fullName evidence="5">GntR family transcriptional regulator</fullName>
    </submittedName>
</protein>
<dbReference type="SMART" id="SM00895">
    <property type="entry name" value="FCD"/>
    <property type="match status" value="1"/>
</dbReference>
<organism evidence="5 6">
    <name type="scientific">Anaerotruncus colihominis</name>
    <dbReference type="NCBI Taxonomy" id="169435"/>
    <lineage>
        <taxon>Bacteria</taxon>
        <taxon>Bacillati</taxon>
        <taxon>Bacillota</taxon>
        <taxon>Clostridia</taxon>
        <taxon>Eubacteriales</taxon>
        <taxon>Oscillospiraceae</taxon>
        <taxon>Anaerotruncus</taxon>
    </lineage>
</organism>
<dbReference type="InterPro" id="IPR000524">
    <property type="entry name" value="Tscrpt_reg_HTH_GntR"/>
</dbReference>
<dbReference type="EMBL" id="QXWK01000044">
    <property type="protein sequence ID" value="NBH62928.1"/>
    <property type="molecule type" value="Genomic_DNA"/>
</dbReference>
<reference evidence="5 6" key="1">
    <citation type="submission" date="2018-08" db="EMBL/GenBank/DDBJ databases">
        <title>Murine metabolic-syndrome-specific gut microbial biobank.</title>
        <authorList>
            <person name="Liu C."/>
        </authorList>
    </citation>
    <scope>NUCLEOTIDE SEQUENCE [LARGE SCALE GENOMIC DNA]</scope>
    <source>
        <strain evidence="5 6">28</strain>
    </source>
</reference>
<dbReference type="InterPro" id="IPR011711">
    <property type="entry name" value="GntR_C"/>
</dbReference>
<evidence type="ECO:0000256" key="3">
    <source>
        <dbReference type="ARBA" id="ARBA00023163"/>
    </source>
</evidence>
<gene>
    <name evidence="5" type="ORF">D0435_14895</name>
</gene>
<keyword evidence="6" id="KW-1185">Reference proteome</keyword>
<dbReference type="SMART" id="SM00345">
    <property type="entry name" value="HTH_GNTR"/>
    <property type="match status" value="1"/>
</dbReference>
<dbReference type="PANTHER" id="PTHR43537">
    <property type="entry name" value="TRANSCRIPTIONAL REGULATOR, GNTR FAMILY"/>
    <property type="match status" value="1"/>
</dbReference>
<accession>A0A845QSE0</accession>
<dbReference type="InterPro" id="IPR036390">
    <property type="entry name" value="WH_DNA-bd_sf"/>
</dbReference>
<dbReference type="GO" id="GO:0003700">
    <property type="term" value="F:DNA-binding transcription factor activity"/>
    <property type="evidence" value="ECO:0007669"/>
    <property type="project" value="InterPro"/>
</dbReference>
<keyword evidence="3" id="KW-0804">Transcription</keyword>
<keyword evidence="2" id="KW-0238">DNA-binding</keyword>
<dbReference type="PROSITE" id="PS50949">
    <property type="entry name" value="HTH_GNTR"/>
    <property type="match status" value="1"/>
</dbReference>
<proteinExistence type="predicted"/>
<name>A0A845QSE0_9FIRM</name>
<dbReference type="InterPro" id="IPR036388">
    <property type="entry name" value="WH-like_DNA-bd_sf"/>
</dbReference>
<dbReference type="Proteomes" id="UP000446866">
    <property type="component" value="Unassembled WGS sequence"/>
</dbReference>
<feature type="domain" description="HTH gntR-type" evidence="4">
    <location>
        <begin position="3"/>
        <end position="70"/>
    </location>
</feature>
<dbReference type="Pfam" id="PF00392">
    <property type="entry name" value="GntR"/>
    <property type="match status" value="1"/>
</dbReference>
<dbReference type="AlphaFoldDB" id="A0A845QSE0"/>
<dbReference type="Gene3D" id="1.10.10.10">
    <property type="entry name" value="Winged helix-like DNA-binding domain superfamily/Winged helix DNA-binding domain"/>
    <property type="match status" value="1"/>
</dbReference>
<comment type="caution">
    <text evidence="5">The sequence shown here is derived from an EMBL/GenBank/DDBJ whole genome shotgun (WGS) entry which is preliminary data.</text>
</comment>
<dbReference type="SUPFAM" id="SSF46785">
    <property type="entry name" value="Winged helix' DNA-binding domain"/>
    <property type="match status" value="1"/>
</dbReference>
<evidence type="ECO:0000259" key="4">
    <source>
        <dbReference type="PROSITE" id="PS50949"/>
    </source>
</evidence>
<evidence type="ECO:0000313" key="5">
    <source>
        <dbReference type="EMBL" id="NBH62928.1"/>
    </source>
</evidence>
<keyword evidence="1" id="KW-0805">Transcription regulation</keyword>
<dbReference type="GO" id="GO:0003677">
    <property type="term" value="F:DNA binding"/>
    <property type="evidence" value="ECO:0007669"/>
    <property type="project" value="UniProtKB-KW"/>
</dbReference>
<dbReference type="RefSeq" id="WP_160203208.1">
    <property type="nucleotide sequence ID" value="NZ_QXWK01000044.1"/>
</dbReference>
<evidence type="ECO:0000313" key="6">
    <source>
        <dbReference type="Proteomes" id="UP000446866"/>
    </source>
</evidence>
<dbReference type="InterPro" id="IPR008920">
    <property type="entry name" value="TF_FadR/GntR_C"/>
</dbReference>
<dbReference type="Pfam" id="PF07729">
    <property type="entry name" value="FCD"/>
    <property type="match status" value="1"/>
</dbReference>